<keyword evidence="3" id="KW-1185">Reference proteome</keyword>
<accession>A0A7X4YT27</accession>
<keyword evidence="1" id="KW-0812">Transmembrane</keyword>
<keyword evidence="1" id="KW-1133">Transmembrane helix</keyword>
<dbReference type="EMBL" id="JAAAMU010000016">
    <property type="protein sequence ID" value="NBC72057.1"/>
    <property type="molecule type" value="Genomic_DNA"/>
</dbReference>
<organism evidence="2 3">
    <name type="scientific">Paenibacillus sacheonensis</name>
    <dbReference type="NCBI Taxonomy" id="742054"/>
    <lineage>
        <taxon>Bacteria</taxon>
        <taxon>Bacillati</taxon>
        <taxon>Bacillota</taxon>
        <taxon>Bacilli</taxon>
        <taxon>Bacillales</taxon>
        <taxon>Paenibacillaceae</taxon>
        <taxon>Paenibacillus</taxon>
    </lineage>
</organism>
<dbReference type="AlphaFoldDB" id="A0A7X4YT27"/>
<reference evidence="2 3" key="1">
    <citation type="submission" date="2020-01" db="EMBL/GenBank/DDBJ databases">
        <title>Paenibacillus soybeanensis sp. nov. isolated from the nodules of soybean (Glycine max(L.) Merr).</title>
        <authorList>
            <person name="Wang H."/>
        </authorList>
    </citation>
    <scope>NUCLEOTIDE SEQUENCE [LARGE SCALE GENOMIC DNA]</scope>
    <source>
        <strain evidence="2 3">DSM 23054</strain>
    </source>
</reference>
<protein>
    <submittedName>
        <fullName evidence="2">Uncharacterized protein</fullName>
    </submittedName>
</protein>
<evidence type="ECO:0000313" key="3">
    <source>
        <dbReference type="Proteomes" id="UP000558113"/>
    </source>
</evidence>
<dbReference type="Proteomes" id="UP000558113">
    <property type="component" value="Unassembled WGS sequence"/>
</dbReference>
<feature type="transmembrane region" description="Helical" evidence="1">
    <location>
        <begin position="213"/>
        <end position="230"/>
    </location>
</feature>
<feature type="transmembrane region" description="Helical" evidence="1">
    <location>
        <begin position="160"/>
        <end position="178"/>
    </location>
</feature>
<name>A0A7X4YT27_9BACL</name>
<sequence length="254" mass="27658">MNPWDVLLIAVVSAQALAASYLFHPKWKALVFGLPFPFTFAYLAVGQQVNILNILSLALMFLFMQAVRGLHVGWRVPIIAAVAASAAGYCLCGYLMAQAVPIRGELFWIGAAAAFLLALALLRWMPPREEPGERTALPPWVKVPLTVCLVTLLVLGKQELQGFITFFPFVGVFVAYEARRSLWTMGRQNAVVMVTVLPMLAVMRLVFPSLGAGGAVLAGWCAFMPSLLLVTRMRRQGRIAPDMKKPPAESSAGG</sequence>
<gene>
    <name evidence="2" type="ORF">GT003_23930</name>
</gene>
<dbReference type="OrthoDB" id="9838156at2"/>
<keyword evidence="1" id="KW-0472">Membrane</keyword>
<feature type="transmembrane region" description="Helical" evidence="1">
    <location>
        <begin position="106"/>
        <end position="125"/>
    </location>
</feature>
<feature type="transmembrane region" description="Helical" evidence="1">
    <location>
        <begin position="76"/>
        <end position="100"/>
    </location>
</feature>
<evidence type="ECO:0000313" key="2">
    <source>
        <dbReference type="EMBL" id="NBC72057.1"/>
    </source>
</evidence>
<dbReference type="RefSeq" id="WP_161702659.1">
    <property type="nucleotide sequence ID" value="NZ_JAAAMU010000016.1"/>
</dbReference>
<proteinExistence type="predicted"/>
<evidence type="ECO:0000256" key="1">
    <source>
        <dbReference type="SAM" id="Phobius"/>
    </source>
</evidence>
<feature type="transmembrane region" description="Helical" evidence="1">
    <location>
        <begin position="190"/>
        <end position="207"/>
    </location>
</feature>
<comment type="caution">
    <text evidence="2">The sequence shown here is derived from an EMBL/GenBank/DDBJ whole genome shotgun (WGS) entry which is preliminary data.</text>
</comment>